<name>A0ABP7AV96_9PSEU</name>
<dbReference type="Proteomes" id="UP001500711">
    <property type="component" value="Unassembled WGS sequence"/>
</dbReference>
<evidence type="ECO:0000313" key="3">
    <source>
        <dbReference type="Proteomes" id="UP001500711"/>
    </source>
</evidence>
<protein>
    <submittedName>
        <fullName evidence="2">Uncharacterized protein</fullName>
    </submittedName>
</protein>
<keyword evidence="3" id="KW-1185">Reference proteome</keyword>
<reference evidence="3" key="1">
    <citation type="journal article" date="2019" name="Int. J. Syst. Evol. Microbiol.">
        <title>The Global Catalogue of Microorganisms (GCM) 10K type strain sequencing project: providing services to taxonomists for standard genome sequencing and annotation.</title>
        <authorList>
            <consortium name="The Broad Institute Genomics Platform"/>
            <consortium name="The Broad Institute Genome Sequencing Center for Infectious Disease"/>
            <person name="Wu L."/>
            <person name="Ma J."/>
        </authorList>
    </citation>
    <scope>NUCLEOTIDE SEQUENCE [LARGE SCALE GENOMIC DNA]</scope>
    <source>
        <strain evidence="3">JCM 17494</strain>
    </source>
</reference>
<comment type="caution">
    <text evidence="2">The sequence shown here is derived from an EMBL/GenBank/DDBJ whole genome shotgun (WGS) entry which is preliminary data.</text>
</comment>
<sequence>MWAVGPVRLVCVISRIAAAVAAALVTATPASASELVDVEVEAFNDTTLVEGPLVATPER</sequence>
<organism evidence="2 3">
    <name type="scientific">Lentzea roselyniae</name>
    <dbReference type="NCBI Taxonomy" id="531940"/>
    <lineage>
        <taxon>Bacteria</taxon>
        <taxon>Bacillati</taxon>
        <taxon>Actinomycetota</taxon>
        <taxon>Actinomycetes</taxon>
        <taxon>Pseudonocardiales</taxon>
        <taxon>Pseudonocardiaceae</taxon>
        <taxon>Lentzea</taxon>
    </lineage>
</organism>
<proteinExistence type="predicted"/>
<dbReference type="EMBL" id="BAABBE010000007">
    <property type="protein sequence ID" value="GAA3641516.1"/>
    <property type="molecule type" value="Genomic_DNA"/>
</dbReference>
<gene>
    <name evidence="2" type="ORF">GCM10022267_29820</name>
</gene>
<feature type="chain" id="PRO_5045745664" evidence="1">
    <location>
        <begin position="33"/>
        <end position="59"/>
    </location>
</feature>
<keyword evidence="1" id="KW-0732">Signal</keyword>
<evidence type="ECO:0000313" key="2">
    <source>
        <dbReference type="EMBL" id="GAA3641516.1"/>
    </source>
</evidence>
<feature type="signal peptide" evidence="1">
    <location>
        <begin position="1"/>
        <end position="32"/>
    </location>
</feature>
<accession>A0ABP7AV96</accession>
<evidence type="ECO:0000256" key="1">
    <source>
        <dbReference type="SAM" id="SignalP"/>
    </source>
</evidence>